<dbReference type="PANTHER" id="PTHR33067">
    <property type="entry name" value="RNA-DIRECTED DNA POLYMERASE-RELATED"/>
    <property type="match status" value="1"/>
</dbReference>
<comment type="caution">
    <text evidence="2">The sequence shown here is derived from an EMBL/GenBank/DDBJ whole genome shotgun (WGS) entry which is preliminary data.</text>
</comment>
<accession>A0A6D2HKZ1</accession>
<dbReference type="Pfam" id="PF00078">
    <property type="entry name" value="RVT_1"/>
    <property type="match status" value="1"/>
</dbReference>
<dbReference type="Pfam" id="PF13650">
    <property type="entry name" value="Asp_protease_2"/>
    <property type="match status" value="1"/>
</dbReference>
<organism evidence="2 3">
    <name type="scientific">Microthlaspi erraticum</name>
    <dbReference type="NCBI Taxonomy" id="1685480"/>
    <lineage>
        <taxon>Eukaryota</taxon>
        <taxon>Viridiplantae</taxon>
        <taxon>Streptophyta</taxon>
        <taxon>Embryophyta</taxon>
        <taxon>Tracheophyta</taxon>
        <taxon>Spermatophyta</taxon>
        <taxon>Magnoliopsida</taxon>
        <taxon>eudicotyledons</taxon>
        <taxon>Gunneridae</taxon>
        <taxon>Pentapetalae</taxon>
        <taxon>rosids</taxon>
        <taxon>malvids</taxon>
        <taxon>Brassicales</taxon>
        <taxon>Brassicaceae</taxon>
        <taxon>Coluteocarpeae</taxon>
        <taxon>Microthlaspi</taxon>
    </lineage>
</organism>
<dbReference type="CDD" id="cd01647">
    <property type="entry name" value="RT_LTR"/>
    <property type="match status" value="1"/>
</dbReference>
<proteinExistence type="predicted"/>
<dbReference type="InterPro" id="IPR021109">
    <property type="entry name" value="Peptidase_aspartic_dom_sf"/>
</dbReference>
<dbReference type="Gene3D" id="3.10.10.10">
    <property type="entry name" value="HIV Type 1 Reverse Transcriptase, subunit A, domain 1"/>
    <property type="match status" value="1"/>
</dbReference>
<dbReference type="InterPro" id="IPR043502">
    <property type="entry name" value="DNA/RNA_pol_sf"/>
</dbReference>
<dbReference type="InterPro" id="IPR000477">
    <property type="entry name" value="RT_dom"/>
</dbReference>
<dbReference type="InterPro" id="IPR043128">
    <property type="entry name" value="Rev_trsase/Diguanyl_cyclase"/>
</dbReference>
<dbReference type="Gene3D" id="3.30.70.270">
    <property type="match status" value="1"/>
</dbReference>
<protein>
    <recommendedName>
        <fullName evidence="1">Reverse transcriptase domain-containing protein</fullName>
    </recommendedName>
</protein>
<evidence type="ECO:0000313" key="2">
    <source>
        <dbReference type="EMBL" id="CAA7016393.1"/>
    </source>
</evidence>
<gene>
    <name evidence="2" type="ORF">MERR_LOCUS3628</name>
</gene>
<dbReference type="Proteomes" id="UP000467841">
    <property type="component" value="Unassembled WGS sequence"/>
</dbReference>
<dbReference type="CDD" id="cd00303">
    <property type="entry name" value="retropepsin_like"/>
    <property type="match status" value="1"/>
</dbReference>
<dbReference type="SUPFAM" id="SSF56672">
    <property type="entry name" value="DNA/RNA polymerases"/>
    <property type="match status" value="1"/>
</dbReference>
<dbReference type="Gene3D" id="2.40.70.10">
    <property type="entry name" value="Acid Proteases"/>
    <property type="match status" value="1"/>
</dbReference>
<dbReference type="EMBL" id="CACVBM020000222">
    <property type="protein sequence ID" value="CAA7016393.1"/>
    <property type="molecule type" value="Genomic_DNA"/>
</dbReference>
<sequence>MPFLDACMLIPPYQKFLKDAVTERRKEVQGMVVLSQECSAIITRKVVGKKFEDPGSFTLPCSIGPLAFNRSLCDLGAGVSVMPLTVAKRLGFEKYQKCDVSLVLADRSVRIPVGMLEDLPVRVGNVEIPTDFVILEMDEEPKDPLILGRPFLATAGAIIDVQRGKIELNFGDDFKLSFDIKRSMKKPTIDGQLFWVETLDQLADEYLEEGTVPNDVVEEIIGRSVRVEEIHKVEAEHDLEQPSDDDWSELKAPKVDLKTLPDGLRYAFLGPNSTYPVIVNQELTPPQLTSLLNELRKFRRAIGSIEHQRRLNPNLKEVVKKEILKLLDAGVIYPISDSTWVSPVHCVPKKGGITVVKNEKDEMIPTRTITGHRMCIDYRKLNAATRKDHFPLPFIDQMLERLANHPFYCFLDGYSGFFQIPIHPNDQEKTPSHVPMELLPINVCPLDCVTLRRLSKGA</sequence>
<feature type="domain" description="Reverse transcriptase" evidence="1">
    <location>
        <begin position="369"/>
        <end position="435"/>
    </location>
</feature>
<dbReference type="AlphaFoldDB" id="A0A6D2HKZ1"/>
<reference evidence="2" key="1">
    <citation type="submission" date="2020-01" db="EMBL/GenBank/DDBJ databases">
        <authorList>
            <person name="Mishra B."/>
        </authorList>
    </citation>
    <scope>NUCLEOTIDE SEQUENCE [LARGE SCALE GENOMIC DNA]</scope>
</reference>
<name>A0A6D2HKZ1_9BRAS</name>
<evidence type="ECO:0000259" key="1">
    <source>
        <dbReference type="Pfam" id="PF00078"/>
    </source>
</evidence>
<dbReference type="OrthoDB" id="1112103at2759"/>
<dbReference type="PANTHER" id="PTHR33067:SF31">
    <property type="entry name" value="RNA-DIRECTED DNA POLYMERASE"/>
    <property type="match status" value="1"/>
</dbReference>
<evidence type="ECO:0000313" key="3">
    <source>
        <dbReference type="Proteomes" id="UP000467841"/>
    </source>
</evidence>
<keyword evidence="3" id="KW-1185">Reference proteome</keyword>